<organism evidence="1 2">
    <name type="scientific">Gossypium stocksii</name>
    <dbReference type="NCBI Taxonomy" id="47602"/>
    <lineage>
        <taxon>Eukaryota</taxon>
        <taxon>Viridiplantae</taxon>
        <taxon>Streptophyta</taxon>
        <taxon>Embryophyta</taxon>
        <taxon>Tracheophyta</taxon>
        <taxon>Spermatophyta</taxon>
        <taxon>Magnoliopsida</taxon>
        <taxon>eudicotyledons</taxon>
        <taxon>Gunneridae</taxon>
        <taxon>Pentapetalae</taxon>
        <taxon>rosids</taxon>
        <taxon>malvids</taxon>
        <taxon>Malvales</taxon>
        <taxon>Malvaceae</taxon>
        <taxon>Malvoideae</taxon>
        <taxon>Gossypium</taxon>
    </lineage>
</organism>
<keyword evidence="2" id="KW-1185">Reference proteome</keyword>
<proteinExistence type="predicted"/>
<name>A0A9D4ALL0_9ROSI</name>
<dbReference type="AlphaFoldDB" id="A0A9D4ALL0"/>
<evidence type="ECO:0000313" key="1">
    <source>
        <dbReference type="EMBL" id="KAH1129664.1"/>
    </source>
</evidence>
<dbReference type="EMBL" id="JAIQCV010000001">
    <property type="protein sequence ID" value="KAH1129664.1"/>
    <property type="molecule type" value="Genomic_DNA"/>
</dbReference>
<dbReference type="Proteomes" id="UP000828251">
    <property type="component" value="Unassembled WGS sequence"/>
</dbReference>
<comment type="caution">
    <text evidence="1">The sequence shown here is derived from an EMBL/GenBank/DDBJ whole genome shotgun (WGS) entry which is preliminary data.</text>
</comment>
<evidence type="ECO:0000313" key="2">
    <source>
        <dbReference type="Proteomes" id="UP000828251"/>
    </source>
</evidence>
<accession>A0A9D4ALL0</accession>
<protein>
    <submittedName>
        <fullName evidence="1">Uncharacterized protein</fullName>
    </submittedName>
</protein>
<reference evidence="1 2" key="1">
    <citation type="journal article" date="2021" name="Plant Biotechnol. J.">
        <title>Multi-omics assisted identification of the key and species-specific regulatory components of drought-tolerant mechanisms in Gossypium stocksii.</title>
        <authorList>
            <person name="Yu D."/>
            <person name="Ke L."/>
            <person name="Zhang D."/>
            <person name="Wu Y."/>
            <person name="Sun Y."/>
            <person name="Mei J."/>
            <person name="Sun J."/>
            <person name="Sun Y."/>
        </authorList>
    </citation>
    <scope>NUCLEOTIDE SEQUENCE [LARGE SCALE GENOMIC DNA]</scope>
    <source>
        <strain evidence="2">cv. E1</strain>
        <tissue evidence="1">Leaf</tissue>
    </source>
</reference>
<dbReference type="OrthoDB" id="1716624at2759"/>
<gene>
    <name evidence="1" type="ORF">J1N35_001042</name>
</gene>
<sequence length="51" mass="5756">MTRARTKQLQDALSALVLRIWDVNKVHNIGGAKDNALKTPCTLLQYELISF</sequence>